<evidence type="ECO:0000313" key="3">
    <source>
        <dbReference type="Proteomes" id="UP000199555"/>
    </source>
</evidence>
<dbReference type="OrthoDB" id="7770859at2"/>
<feature type="region of interest" description="Disordered" evidence="1">
    <location>
        <begin position="195"/>
        <end position="220"/>
    </location>
</feature>
<protein>
    <submittedName>
        <fullName evidence="2">Uncharacterized protein</fullName>
    </submittedName>
</protein>
<dbReference type="Proteomes" id="UP000199555">
    <property type="component" value="Unassembled WGS sequence"/>
</dbReference>
<sequence length="220" mass="23984">MLTAKTRRDLRHAWAIWIEARDYATGAPAPAGFWTGDDAVSIVVDGQTRTYYGAGAALSIEPLTYQLGAVVQVQRASLGPLTPEVRTTLRGYETRQAKAQIHLVMLGDNGQPATVEEAFVGVLDRLEINEGPLDDAGNSTVTCDVEMVSDARHLTRALSLKQSDASQRLRNPNDRFRQYADVAGEVKVVWMGDTDNPHRAREKNNIRNGSGIAGAVRAAR</sequence>
<feature type="compositionally biased region" description="Basic and acidic residues" evidence="1">
    <location>
        <begin position="195"/>
        <end position="205"/>
    </location>
</feature>
<name>A0A1G9JJN6_9RHOB</name>
<proteinExistence type="predicted"/>
<reference evidence="3" key="1">
    <citation type="submission" date="2016-10" db="EMBL/GenBank/DDBJ databases">
        <authorList>
            <person name="Varghese N."/>
            <person name="Submissions S."/>
        </authorList>
    </citation>
    <scope>NUCLEOTIDE SEQUENCE [LARGE SCALE GENOMIC DNA]</scope>
    <source>
        <strain evidence="3">CGMCC 1.7655</strain>
    </source>
</reference>
<evidence type="ECO:0000313" key="2">
    <source>
        <dbReference type="EMBL" id="SDL37304.1"/>
    </source>
</evidence>
<accession>A0A1G9JJN6</accession>
<dbReference type="EMBL" id="FNGE01000009">
    <property type="protein sequence ID" value="SDL37304.1"/>
    <property type="molecule type" value="Genomic_DNA"/>
</dbReference>
<dbReference type="AlphaFoldDB" id="A0A1G9JJN6"/>
<gene>
    <name evidence="2" type="ORF">SAMN04487971_109149</name>
</gene>
<organism evidence="2 3">
    <name type="scientific">Paracoccus chinensis</name>
    <dbReference type="NCBI Taxonomy" id="525640"/>
    <lineage>
        <taxon>Bacteria</taxon>
        <taxon>Pseudomonadati</taxon>
        <taxon>Pseudomonadota</taxon>
        <taxon>Alphaproteobacteria</taxon>
        <taxon>Rhodobacterales</taxon>
        <taxon>Paracoccaceae</taxon>
        <taxon>Paracoccus</taxon>
    </lineage>
</organism>
<dbReference type="RefSeq" id="WP_090756063.1">
    <property type="nucleotide sequence ID" value="NZ_FNGE01000009.1"/>
</dbReference>
<keyword evidence="3" id="KW-1185">Reference proteome</keyword>
<evidence type="ECO:0000256" key="1">
    <source>
        <dbReference type="SAM" id="MobiDB-lite"/>
    </source>
</evidence>
<dbReference type="STRING" id="525640.SAMN04487971_109149"/>